<organism evidence="1">
    <name type="scientific">marine sediment metagenome</name>
    <dbReference type="NCBI Taxonomy" id="412755"/>
    <lineage>
        <taxon>unclassified sequences</taxon>
        <taxon>metagenomes</taxon>
        <taxon>ecological metagenomes</taxon>
    </lineage>
</organism>
<reference evidence="1" key="1">
    <citation type="journal article" date="2014" name="Front. Microbiol.">
        <title>High frequency of phylogenetically diverse reductive dehalogenase-homologous genes in deep subseafloor sedimentary metagenomes.</title>
        <authorList>
            <person name="Kawai M."/>
            <person name="Futagami T."/>
            <person name="Toyoda A."/>
            <person name="Takaki Y."/>
            <person name="Nishi S."/>
            <person name="Hori S."/>
            <person name="Arai W."/>
            <person name="Tsubouchi T."/>
            <person name="Morono Y."/>
            <person name="Uchiyama I."/>
            <person name="Ito T."/>
            <person name="Fujiyama A."/>
            <person name="Inagaki F."/>
            <person name="Takami H."/>
        </authorList>
    </citation>
    <scope>NUCLEOTIDE SEQUENCE</scope>
    <source>
        <strain evidence="1">Expedition CK06-06</strain>
    </source>
</reference>
<feature type="non-terminal residue" evidence="1">
    <location>
        <position position="33"/>
    </location>
</feature>
<evidence type="ECO:0008006" key="2">
    <source>
        <dbReference type="Google" id="ProtNLM"/>
    </source>
</evidence>
<accession>X0T145</accession>
<protein>
    <recommendedName>
        <fullName evidence="2">Phospho-N-acetylmuramoyl-pentapeptide-transferase</fullName>
    </recommendedName>
</protein>
<dbReference type="EMBL" id="BARS01003321">
    <property type="protein sequence ID" value="GAF81071.1"/>
    <property type="molecule type" value="Genomic_DNA"/>
</dbReference>
<dbReference type="AlphaFoldDB" id="X0T145"/>
<proteinExistence type="predicted"/>
<comment type="caution">
    <text evidence="1">The sequence shown here is derived from an EMBL/GenBank/DDBJ whole genome shotgun (WGS) entry which is preliminary data.</text>
</comment>
<evidence type="ECO:0000313" key="1">
    <source>
        <dbReference type="EMBL" id="GAF81071.1"/>
    </source>
</evidence>
<sequence length="33" mass="3970">MFYHLLVPLREYFVFFNVFRYITVRTALAGITA</sequence>
<name>X0T145_9ZZZZ</name>
<gene>
    <name evidence="1" type="ORF">S01H1_06431</name>
</gene>